<dbReference type="EMBL" id="QGKX02000004">
    <property type="protein sequence ID" value="KAF3600135.1"/>
    <property type="molecule type" value="Genomic_DNA"/>
</dbReference>
<organism evidence="1 2">
    <name type="scientific">Brassica cretica</name>
    <name type="common">Mustard</name>
    <dbReference type="NCBI Taxonomy" id="69181"/>
    <lineage>
        <taxon>Eukaryota</taxon>
        <taxon>Viridiplantae</taxon>
        <taxon>Streptophyta</taxon>
        <taxon>Embryophyta</taxon>
        <taxon>Tracheophyta</taxon>
        <taxon>Spermatophyta</taxon>
        <taxon>Magnoliopsida</taxon>
        <taxon>eudicotyledons</taxon>
        <taxon>Gunneridae</taxon>
        <taxon>Pentapetalae</taxon>
        <taxon>rosids</taxon>
        <taxon>malvids</taxon>
        <taxon>Brassicales</taxon>
        <taxon>Brassicaceae</taxon>
        <taxon>Brassiceae</taxon>
        <taxon>Brassica</taxon>
    </lineage>
</organism>
<dbReference type="AlphaFoldDB" id="A0A8S9SJ97"/>
<reference evidence="1" key="1">
    <citation type="submission" date="2019-12" db="EMBL/GenBank/DDBJ databases">
        <title>Genome sequencing and annotation of Brassica cretica.</title>
        <authorList>
            <person name="Studholme D.J."/>
            <person name="Sarris P."/>
        </authorList>
    </citation>
    <scope>NUCLEOTIDE SEQUENCE</scope>
    <source>
        <strain evidence="1">PFS-109/04</strain>
        <tissue evidence="1">Leaf</tissue>
    </source>
</reference>
<evidence type="ECO:0000313" key="2">
    <source>
        <dbReference type="Proteomes" id="UP000712600"/>
    </source>
</evidence>
<comment type="caution">
    <text evidence="1">The sequence shown here is derived from an EMBL/GenBank/DDBJ whole genome shotgun (WGS) entry which is preliminary data.</text>
</comment>
<evidence type="ECO:0000313" key="1">
    <source>
        <dbReference type="EMBL" id="KAF3600135.1"/>
    </source>
</evidence>
<accession>A0A8S9SJ97</accession>
<name>A0A8S9SJ97_BRACR</name>
<proteinExistence type="predicted"/>
<dbReference type="Proteomes" id="UP000712600">
    <property type="component" value="Unassembled WGS sequence"/>
</dbReference>
<gene>
    <name evidence="1" type="ORF">F2Q69_00037506</name>
</gene>
<sequence length="72" mass="7501">MSSGGGSNLRCVLADIEADGDFTSYKEAVQTKGPYLSKISQMQNFAGVGGAPVGDSLGPSRLSPADYYLLKL</sequence>
<protein>
    <submittedName>
        <fullName evidence="1">Uncharacterized protein</fullName>
    </submittedName>
</protein>